<name>A0A8X6P742_NEPPI</name>
<proteinExistence type="predicted"/>
<dbReference type="EMBL" id="BMAW01017625">
    <property type="protein sequence ID" value="GFT54867.1"/>
    <property type="molecule type" value="Genomic_DNA"/>
</dbReference>
<gene>
    <name evidence="1" type="ORF">NPIL_446161</name>
</gene>
<dbReference type="OrthoDB" id="6362792at2759"/>
<comment type="caution">
    <text evidence="1">The sequence shown here is derived from an EMBL/GenBank/DDBJ whole genome shotgun (WGS) entry which is preliminary data.</text>
</comment>
<organism evidence="1 2">
    <name type="scientific">Nephila pilipes</name>
    <name type="common">Giant wood spider</name>
    <name type="synonym">Nephila maculata</name>
    <dbReference type="NCBI Taxonomy" id="299642"/>
    <lineage>
        <taxon>Eukaryota</taxon>
        <taxon>Metazoa</taxon>
        <taxon>Ecdysozoa</taxon>
        <taxon>Arthropoda</taxon>
        <taxon>Chelicerata</taxon>
        <taxon>Arachnida</taxon>
        <taxon>Araneae</taxon>
        <taxon>Araneomorphae</taxon>
        <taxon>Entelegynae</taxon>
        <taxon>Araneoidea</taxon>
        <taxon>Nephilidae</taxon>
        <taxon>Nephila</taxon>
    </lineage>
</organism>
<sequence>MDFHNLRQVKEFELERMQLSNDTDVVNISSADLEGQEMNRRVNLKDSVPKFDTRNANINLFFEIHRGKPKRESEQLKKRSIELFDHLIDSYDELNGATILAEKVDHFEADEMYVVSKVQRKYGSVSLSINSHLKA</sequence>
<dbReference type="Proteomes" id="UP000887013">
    <property type="component" value="Unassembled WGS sequence"/>
</dbReference>
<reference evidence="1" key="1">
    <citation type="submission" date="2020-08" db="EMBL/GenBank/DDBJ databases">
        <title>Multicomponent nature underlies the extraordinary mechanical properties of spider dragline silk.</title>
        <authorList>
            <person name="Kono N."/>
            <person name="Nakamura H."/>
            <person name="Mori M."/>
            <person name="Yoshida Y."/>
            <person name="Ohtoshi R."/>
            <person name="Malay A.D."/>
            <person name="Moran D.A.P."/>
            <person name="Tomita M."/>
            <person name="Numata K."/>
            <person name="Arakawa K."/>
        </authorList>
    </citation>
    <scope>NUCLEOTIDE SEQUENCE</scope>
</reference>
<dbReference type="AlphaFoldDB" id="A0A8X6P742"/>
<accession>A0A8X6P742</accession>
<protein>
    <submittedName>
        <fullName evidence="1">Uncharacterized protein</fullName>
    </submittedName>
</protein>
<evidence type="ECO:0000313" key="1">
    <source>
        <dbReference type="EMBL" id="GFT54867.1"/>
    </source>
</evidence>
<evidence type="ECO:0000313" key="2">
    <source>
        <dbReference type="Proteomes" id="UP000887013"/>
    </source>
</evidence>
<keyword evidence="2" id="KW-1185">Reference proteome</keyword>